<dbReference type="Gene3D" id="3.40.50.1820">
    <property type="entry name" value="alpha/beta hydrolase"/>
    <property type="match status" value="1"/>
</dbReference>
<evidence type="ECO:0000259" key="2">
    <source>
        <dbReference type="Pfam" id="PF12697"/>
    </source>
</evidence>
<feature type="domain" description="AB hydrolase-1" evidence="2">
    <location>
        <begin position="22"/>
        <end position="258"/>
    </location>
</feature>
<accession>A0A0P1EY85</accession>
<protein>
    <submittedName>
        <fullName evidence="3">Sigma factor SigB regulation protein RsbQ</fullName>
    </submittedName>
</protein>
<dbReference type="Proteomes" id="UP000051298">
    <property type="component" value="Unassembled WGS sequence"/>
</dbReference>
<evidence type="ECO:0000313" key="4">
    <source>
        <dbReference type="Proteomes" id="UP000051298"/>
    </source>
</evidence>
<proteinExistence type="inferred from homology"/>
<dbReference type="RefSeq" id="WP_058123081.1">
    <property type="nucleotide sequence ID" value="NZ_CYRX01000020.1"/>
</dbReference>
<organism evidence="3 4">
    <name type="scientific">Thalassobacter stenotrophicus</name>
    <dbReference type="NCBI Taxonomy" id="266809"/>
    <lineage>
        <taxon>Bacteria</taxon>
        <taxon>Pseudomonadati</taxon>
        <taxon>Pseudomonadota</taxon>
        <taxon>Alphaproteobacteria</taxon>
        <taxon>Rhodobacterales</taxon>
        <taxon>Roseobacteraceae</taxon>
        <taxon>Thalassobacter</taxon>
    </lineage>
</organism>
<evidence type="ECO:0000256" key="1">
    <source>
        <dbReference type="ARBA" id="ARBA00008645"/>
    </source>
</evidence>
<evidence type="ECO:0000313" key="3">
    <source>
        <dbReference type="EMBL" id="CUH60011.1"/>
    </source>
</evidence>
<dbReference type="InterPro" id="IPR029058">
    <property type="entry name" value="AB_hydrolase_fold"/>
</dbReference>
<dbReference type="STRING" id="266809.PM03_14240"/>
<dbReference type="eggNOG" id="COG0596">
    <property type="taxonomic scope" value="Bacteria"/>
</dbReference>
<dbReference type="InterPro" id="IPR000073">
    <property type="entry name" value="AB_hydrolase_1"/>
</dbReference>
<reference evidence="3 4" key="1">
    <citation type="submission" date="2015-09" db="EMBL/GenBank/DDBJ databases">
        <authorList>
            <consortium name="Swine Surveillance"/>
        </authorList>
    </citation>
    <scope>NUCLEOTIDE SEQUENCE [LARGE SCALE GENOMIC DNA]</scope>
    <source>
        <strain evidence="3 4">CECT 5294</strain>
    </source>
</reference>
<dbReference type="EMBL" id="CYRX01000020">
    <property type="protein sequence ID" value="CUH60011.1"/>
    <property type="molecule type" value="Genomic_DNA"/>
</dbReference>
<dbReference type="PANTHER" id="PTHR43039">
    <property type="entry name" value="ESTERASE-RELATED"/>
    <property type="match status" value="1"/>
</dbReference>
<dbReference type="PRINTS" id="PR00111">
    <property type="entry name" value="ABHYDROLASE"/>
</dbReference>
<gene>
    <name evidence="3" type="primary">rsbQ</name>
    <name evidence="3" type="ORF">THS5294_01300</name>
</gene>
<name>A0A0P1EY85_9RHOB</name>
<dbReference type="SUPFAM" id="SSF53474">
    <property type="entry name" value="alpha/beta-Hydrolases"/>
    <property type="match status" value="1"/>
</dbReference>
<dbReference type="AlphaFoldDB" id="A0A0P1EY85"/>
<comment type="similarity">
    <text evidence="1">Belongs to the AB hydrolase superfamily.</text>
</comment>
<dbReference type="Pfam" id="PF12697">
    <property type="entry name" value="Abhydrolase_6"/>
    <property type="match status" value="1"/>
</dbReference>
<sequence length="267" mass="29209">MIDTDIVRRNSVSVIGTGARTLVLAHGFGCDQTMWRLLTPYLQDEFRIVLFDYVGSGKSDPKAFRGKKYSELSGYAEDIIDVCEALELRDAILVGHSVSAMTGLIAAIKTPDLISKLVMVCPSPSFLNDPPHYNGGFERADLEGLIDLMDQNYIGWANNLAPLVTGTNGDAMADELVESFCSTDPIFAKTFARATFFSDCRHLLDKAKQPTLILQSTHDALASVSVGEFVHAKMTASQLEIVEANGHCLHMTHPTQIAPSVIRFAKE</sequence>